<reference evidence="1" key="2">
    <citation type="submission" date="2025-08" db="UniProtKB">
        <authorList>
            <consortium name="Ensembl"/>
        </authorList>
    </citation>
    <scope>IDENTIFICATION</scope>
</reference>
<keyword evidence="2" id="KW-1185">Reference proteome</keyword>
<dbReference type="Ensembl" id="ENSMUNT00000033772.1">
    <property type="protein sequence ID" value="ENSMUNP00000027646.1"/>
    <property type="gene ID" value="ENSMUNG00000013664.2"/>
</dbReference>
<protein>
    <submittedName>
        <fullName evidence="1">Uncharacterized protein</fullName>
    </submittedName>
</protein>
<accession>A0A8V5FS92</accession>
<reference evidence="1" key="1">
    <citation type="submission" date="2020-03" db="EMBL/GenBank/DDBJ databases">
        <title>Melopsittacus undulatus (budgerigar) genome, bMelUnd1, maternal haplotype with Z.</title>
        <authorList>
            <person name="Gedman G."/>
            <person name="Mountcastle J."/>
            <person name="Haase B."/>
            <person name="Formenti G."/>
            <person name="Wright T."/>
            <person name="Apodaca J."/>
            <person name="Pelan S."/>
            <person name="Chow W."/>
            <person name="Rhie A."/>
            <person name="Howe K."/>
            <person name="Fedrigo O."/>
            <person name="Jarvis E.D."/>
        </authorList>
    </citation>
    <scope>NUCLEOTIDE SEQUENCE [LARGE SCALE GENOMIC DNA]</scope>
</reference>
<dbReference type="AlphaFoldDB" id="A0A8V5FS92"/>
<evidence type="ECO:0000313" key="1">
    <source>
        <dbReference type="Ensembl" id="ENSMUNP00000027646.1"/>
    </source>
</evidence>
<reference evidence="1" key="3">
    <citation type="submission" date="2025-09" db="UniProtKB">
        <authorList>
            <consortium name="Ensembl"/>
        </authorList>
    </citation>
    <scope>IDENTIFICATION</scope>
</reference>
<name>A0A8V5FS92_MELUD</name>
<dbReference type="Proteomes" id="UP000694405">
    <property type="component" value="Chromosome 3"/>
</dbReference>
<sequence>MCLKSQILILYCIAIQVWMAEQLGSRRNFSRGLYPTEDDGSAKWKRLKRSLYQGRPCRIRGCCTGRDDDCSFNIVSRAAICYCDQFCASGSPGPVDCCADYWDSFELIHLKNNIFFTDLYVVLTGCYRAGRHYGEGAVIKDNCNSCKCLQSLWKCSKEICLVRQDLIQHINSGDYGWKAANYTQFWGMTVEEGFKKRLGTFPPSHSLMLPYYCLHLLIIAHITEAIKKN</sequence>
<evidence type="ECO:0000313" key="2">
    <source>
        <dbReference type="Proteomes" id="UP000694405"/>
    </source>
</evidence>
<proteinExistence type="predicted"/>
<organism evidence="1 2">
    <name type="scientific">Melopsittacus undulatus</name>
    <name type="common">Budgerigar</name>
    <name type="synonym">Psittacus undulatus</name>
    <dbReference type="NCBI Taxonomy" id="13146"/>
    <lineage>
        <taxon>Eukaryota</taxon>
        <taxon>Metazoa</taxon>
        <taxon>Chordata</taxon>
        <taxon>Craniata</taxon>
        <taxon>Vertebrata</taxon>
        <taxon>Euteleostomi</taxon>
        <taxon>Archelosauria</taxon>
        <taxon>Archosauria</taxon>
        <taxon>Dinosauria</taxon>
        <taxon>Saurischia</taxon>
        <taxon>Theropoda</taxon>
        <taxon>Coelurosauria</taxon>
        <taxon>Aves</taxon>
        <taxon>Neognathae</taxon>
        <taxon>Neoaves</taxon>
        <taxon>Telluraves</taxon>
        <taxon>Australaves</taxon>
        <taxon>Psittaciformes</taxon>
        <taxon>Psittaculidae</taxon>
        <taxon>Melopsittacus</taxon>
    </lineage>
</organism>